<evidence type="ECO:0000313" key="3">
    <source>
        <dbReference type="Proteomes" id="UP001190700"/>
    </source>
</evidence>
<feature type="compositionally biased region" description="Basic residues" evidence="1">
    <location>
        <begin position="233"/>
        <end position="247"/>
    </location>
</feature>
<dbReference type="Proteomes" id="UP001190700">
    <property type="component" value="Unassembled WGS sequence"/>
</dbReference>
<evidence type="ECO:0000313" key="2">
    <source>
        <dbReference type="EMBL" id="KAK3233947.1"/>
    </source>
</evidence>
<evidence type="ECO:0000256" key="1">
    <source>
        <dbReference type="SAM" id="MobiDB-lite"/>
    </source>
</evidence>
<comment type="caution">
    <text evidence="2">The sequence shown here is derived from an EMBL/GenBank/DDBJ whole genome shotgun (WGS) entry which is preliminary data.</text>
</comment>
<organism evidence="2 3">
    <name type="scientific">Cymbomonas tetramitiformis</name>
    <dbReference type="NCBI Taxonomy" id="36881"/>
    <lineage>
        <taxon>Eukaryota</taxon>
        <taxon>Viridiplantae</taxon>
        <taxon>Chlorophyta</taxon>
        <taxon>Pyramimonadophyceae</taxon>
        <taxon>Pyramimonadales</taxon>
        <taxon>Pyramimonadaceae</taxon>
        <taxon>Cymbomonas</taxon>
    </lineage>
</organism>
<protein>
    <submittedName>
        <fullName evidence="2">Uncharacterized protein</fullName>
    </submittedName>
</protein>
<feature type="compositionally biased region" description="Low complexity" evidence="1">
    <location>
        <begin position="1"/>
        <end position="15"/>
    </location>
</feature>
<name>A0AAE0EN86_9CHLO</name>
<proteinExistence type="predicted"/>
<feature type="region of interest" description="Disordered" evidence="1">
    <location>
        <begin position="1"/>
        <end position="247"/>
    </location>
</feature>
<feature type="compositionally biased region" description="Basic and acidic residues" evidence="1">
    <location>
        <begin position="154"/>
        <end position="175"/>
    </location>
</feature>
<sequence>MQLQQVLQIQQPDPQATAAEAPMPSWLATEEYLPNPSPMLNLPPWKDAALRDKAPTPSPAFEEAQELNQMELEDPSPHQPTRETPLPTLRSSMDRQSTEHWTRMSCSNEELDTQMSIPGKNQARAVSRASNSPSGDEEIAGPSRDPLTASFDDFSMHPDSYEGLQQRHEEIHEEMSEIDASSPTRGSPTRERQSPRLFGLRGASPPLKKRTTSISEADQRFSWSVDTAEADKKKVKRRPSQWGHGRA</sequence>
<feature type="compositionally biased region" description="Basic and acidic residues" evidence="1">
    <location>
        <begin position="92"/>
        <end position="102"/>
    </location>
</feature>
<reference evidence="2 3" key="1">
    <citation type="journal article" date="2015" name="Genome Biol. Evol.">
        <title>Comparative Genomics of a Bacterivorous Green Alga Reveals Evolutionary Causalities and Consequences of Phago-Mixotrophic Mode of Nutrition.</title>
        <authorList>
            <person name="Burns J.A."/>
            <person name="Paasch A."/>
            <person name="Narechania A."/>
            <person name="Kim E."/>
        </authorList>
    </citation>
    <scope>NUCLEOTIDE SEQUENCE [LARGE SCALE GENOMIC DNA]</scope>
    <source>
        <strain evidence="2 3">PLY_AMNH</strain>
    </source>
</reference>
<dbReference type="EMBL" id="LGRX02035594">
    <property type="protein sequence ID" value="KAK3233947.1"/>
    <property type="molecule type" value="Genomic_DNA"/>
</dbReference>
<gene>
    <name evidence="2" type="ORF">CYMTET_55781</name>
</gene>
<dbReference type="AlphaFoldDB" id="A0AAE0EN86"/>
<feature type="compositionally biased region" description="Polar residues" evidence="1">
    <location>
        <begin position="104"/>
        <end position="116"/>
    </location>
</feature>
<accession>A0AAE0EN86</accession>
<feature type="compositionally biased region" description="Polar residues" evidence="1">
    <location>
        <begin position="212"/>
        <end position="225"/>
    </location>
</feature>
<keyword evidence="3" id="KW-1185">Reference proteome</keyword>